<keyword evidence="2" id="KW-1185">Reference proteome</keyword>
<reference evidence="1 2" key="1">
    <citation type="journal article" date="2014" name="Genome Biol. Evol.">
        <title>The genome of the myxosporean Thelohanellus kitauei shows adaptations to nutrient acquisition within its fish host.</title>
        <authorList>
            <person name="Yang Y."/>
            <person name="Xiong J."/>
            <person name="Zhou Z."/>
            <person name="Huo F."/>
            <person name="Miao W."/>
            <person name="Ran C."/>
            <person name="Liu Y."/>
            <person name="Zhang J."/>
            <person name="Feng J."/>
            <person name="Wang M."/>
            <person name="Wang M."/>
            <person name="Wang L."/>
            <person name="Yao B."/>
        </authorList>
    </citation>
    <scope>NUCLEOTIDE SEQUENCE [LARGE SCALE GENOMIC DNA]</scope>
    <source>
        <strain evidence="1">Wuqing</strain>
    </source>
</reference>
<name>A0A0C2M1U3_THEKT</name>
<accession>A0A0C2M1U3</accession>
<evidence type="ECO:0000313" key="1">
    <source>
        <dbReference type="EMBL" id="KII61035.1"/>
    </source>
</evidence>
<evidence type="ECO:0000313" key="2">
    <source>
        <dbReference type="Proteomes" id="UP000031668"/>
    </source>
</evidence>
<gene>
    <name evidence="1" type="ORF">RF11_01752</name>
</gene>
<dbReference type="AlphaFoldDB" id="A0A0C2M1U3"/>
<organism evidence="1 2">
    <name type="scientific">Thelohanellus kitauei</name>
    <name type="common">Myxosporean</name>
    <dbReference type="NCBI Taxonomy" id="669202"/>
    <lineage>
        <taxon>Eukaryota</taxon>
        <taxon>Metazoa</taxon>
        <taxon>Cnidaria</taxon>
        <taxon>Myxozoa</taxon>
        <taxon>Myxosporea</taxon>
        <taxon>Bivalvulida</taxon>
        <taxon>Platysporina</taxon>
        <taxon>Myxobolidae</taxon>
        <taxon>Thelohanellus</taxon>
    </lineage>
</organism>
<dbReference type="Proteomes" id="UP000031668">
    <property type="component" value="Unassembled WGS sequence"/>
</dbReference>
<proteinExistence type="predicted"/>
<protein>
    <submittedName>
        <fullName evidence="1">Uncharacterized protein</fullName>
    </submittedName>
</protein>
<dbReference type="EMBL" id="JWZT01005389">
    <property type="protein sequence ID" value="KII61035.1"/>
    <property type="molecule type" value="Genomic_DNA"/>
</dbReference>
<comment type="caution">
    <text evidence="1">The sequence shown here is derived from an EMBL/GenBank/DDBJ whole genome shotgun (WGS) entry which is preliminary data.</text>
</comment>
<sequence length="184" mass="21941">MEIEFDVSKFYDITVYMFLRHVSVRQVFKFMSHLPKIWSFILNSPRNTFIIDTIDKLMIFASLFSFDISCKLLKVLTESTNFEVTKNKKQKIYIIYLTLVAFPMINQAENTWILVFLIEMHNWLKHYFENNSIENLPPQDQFLLIQYYIKSIVTLNIRNYSTVQNIILNFLKRLSTNASLSNIN</sequence>